<feature type="transmembrane region" description="Helical" evidence="5">
    <location>
        <begin position="511"/>
        <end position="529"/>
    </location>
</feature>
<dbReference type="GO" id="GO:0022832">
    <property type="term" value="F:voltage-gated channel activity"/>
    <property type="evidence" value="ECO:0007669"/>
    <property type="project" value="InterPro"/>
</dbReference>
<comment type="subcellular location">
    <subcellularLocation>
        <location evidence="1">Membrane</location>
        <topology evidence="1">Multi-pass membrane protein</topology>
    </subcellularLocation>
</comment>
<feature type="domain" description="Ion transport" evidence="6">
    <location>
        <begin position="106"/>
        <end position="366"/>
    </location>
</feature>
<feature type="transmembrane region" description="Helical" evidence="5">
    <location>
        <begin position="337"/>
        <end position="360"/>
    </location>
</feature>
<dbReference type="PANTHER" id="PTHR46768">
    <property type="entry name" value="TWO PORE CALCIUM CHANNEL PROTEIN 2"/>
    <property type="match status" value="1"/>
</dbReference>
<keyword evidence="2 5" id="KW-0812">Transmembrane</keyword>
<feature type="transmembrane region" description="Helical" evidence="5">
    <location>
        <begin position="623"/>
        <end position="645"/>
    </location>
</feature>
<dbReference type="AlphaFoldDB" id="A0AAN0JJ15"/>
<evidence type="ECO:0000256" key="2">
    <source>
        <dbReference type="ARBA" id="ARBA00022692"/>
    </source>
</evidence>
<keyword evidence="3 5" id="KW-1133">Transmembrane helix</keyword>
<dbReference type="Gene3D" id="1.20.120.350">
    <property type="entry name" value="Voltage-gated potassium channels. Chain C"/>
    <property type="match status" value="2"/>
</dbReference>
<dbReference type="EnsemblMetazoa" id="XM_020001114.1">
    <property type="protein sequence ID" value="XP_019856673.1"/>
    <property type="gene ID" value="LOC105314080"/>
</dbReference>
<dbReference type="InterPro" id="IPR027359">
    <property type="entry name" value="Volt_channel_dom_sf"/>
</dbReference>
<reference evidence="8" key="1">
    <citation type="journal article" date="2010" name="Nature">
        <title>The Amphimedon queenslandica genome and the evolution of animal complexity.</title>
        <authorList>
            <person name="Srivastava M."/>
            <person name="Simakov O."/>
            <person name="Chapman J."/>
            <person name="Fahey B."/>
            <person name="Gauthier M.E."/>
            <person name="Mitros T."/>
            <person name="Richards G.S."/>
            <person name="Conaco C."/>
            <person name="Dacre M."/>
            <person name="Hellsten U."/>
            <person name="Larroux C."/>
            <person name="Putnam N.H."/>
            <person name="Stanke M."/>
            <person name="Adamska M."/>
            <person name="Darling A."/>
            <person name="Degnan S.M."/>
            <person name="Oakley T.H."/>
            <person name="Plachetzki D.C."/>
            <person name="Zhai Y."/>
            <person name="Adamski M."/>
            <person name="Calcino A."/>
            <person name="Cummins S.F."/>
            <person name="Goodstein D.M."/>
            <person name="Harris C."/>
            <person name="Jackson D.J."/>
            <person name="Leys S.P."/>
            <person name="Shu S."/>
            <person name="Woodcroft B.J."/>
            <person name="Vervoort M."/>
            <person name="Kosik K.S."/>
            <person name="Manning G."/>
            <person name="Degnan B.M."/>
            <person name="Rokhsar D.S."/>
        </authorList>
    </citation>
    <scope>NUCLEOTIDE SEQUENCE [LARGE SCALE GENOMIC DNA]</scope>
</reference>
<evidence type="ECO:0000313" key="7">
    <source>
        <dbReference type="EnsemblMetazoa" id="XP_019856673.1"/>
    </source>
</evidence>
<proteinExistence type="predicted"/>
<dbReference type="InterPro" id="IPR005821">
    <property type="entry name" value="Ion_trans_dom"/>
</dbReference>
<dbReference type="GO" id="GO:0097682">
    <property type="term" value="F:intracellularly phosphatidylinositol-3,5-bisphosphate-gated monatomic cation channel activity"/>
    <property type="evidence" value="ECO:0007669"/>
    <property type="project" value="TreeGrafter"/>
</dbReference>
<dbReference type="InterPro" id="IPR028798">
    <property type="entry name" value="TPC2"/>
</dbReference>
<evidence type="ECO:0000256" key="5">
    <source>
        <dbReference type="SAM" id="Phobius"/>
    </source>
</evidence>
<keyword evidence="8" id="KW-1185">Reference proteome</keyword>
<reference evidence="7" key="2">
    <citation type="submission" date="2024-06" db="UniProtKB">
        <authorList>
            <consortium name="EnsemblMetazoa"/>
        </authorList>
    </citation>
    <scope>IDENTIFICATION</scope>
</reference>
<dbReference type="KEGG" id="aqu:105314080"/>
<evidence type="ECO:0000256" key="1">
    <source>
        <dbReference type="ARBA" id="ARBA00004141"/>
    </source>
</evidence>
<feature type="transmembrane region" description="Helical" evidence="5">
    <location>
        <begin position="584"/>
        <end position="603"/>
    </location>
</feature>
<name>A0AAN0JJ15_AMPQE</name>
<feature type="transmembrane region" description="Helical" evidence="5">
    <location>
        <begin position="550"/>
        <end position="572"/>
    </location>
</feature>
<organism evidence="7 8">
    <name type="scientific">Amphimedon queenslandica</name>
    <name type="common">Sponge</name>
    <dbReference type="NCBI Taxonomy" id="400682"/>
    <lineage>
        <taxon>Eukaryota</taxon>
        <taxon>Metazoa</taxon>
        <taxon>Porifera</taxon>
        <taxon>Demospongiae</taxon>
        <taxon>Heteroscleromorpha</taxon>
        <taxon>Haplosclerida</taxon>
        <taxon>Niphatidae</taxon>
        <taxon>Amphimedon</taxon>
    </lineage>
</organism>
<evidence type="ECO:0000256" key="3">
    <source>
        <dbReference type="ARBA" id="ARBA00022989"/>
    </source>
</evidence>
<dbReference type="RefSeq" id="XP_019856673.1">
    <property type="nucleotide sequence ID" value="XM_020001114.1"/>
</dbReference>
<feature type="domain" description="Ion transport" evidence="6">
    <location>
        <begin position="479"/>
        <end position="736"/>
    </location>
</feature>
<accession>A0AAN0JJ15</accession>
<dbReference type="GeneID" id="105314080"/>
<protein>
    <recommendedName>
        <fullName evidence="6">Ion transport domain-containing protein</fullName>
    </recommendedName>
</protein>
<feature type="transmembrane region" description="Helical" evidence="5">
    <location>
        <begin position="176"/>
        <end position="194"/>
    </location>
</feature>
<keyword evidence="4 5" id="KW-0472">Membrane</keyword>
<feature type="transmembrane region" description="Helical" evidence="5">
    <location>
        <begin position="678"/>
        <end position="701"/>
    </location>
</feature>
<dbReference type="SUPFAM" id="SSF81324">
    <property type="entry name" value="Voltage-gated potassium channels"/>
    <property type="match status" value="2"/>
</dbReference>
<dbReference type="Pfam" id="PF00520">
    <property type="entry name" value="Ion_trans"/>
    <property type="match status" value="2"/>
</dbReference>
<feature type="transmembrane region" description="Helical" evidence="5">
    <location>
        <begin position="243"/>
        <end position="263"/>
    </location>
</feature>
<feature type="transmembrane region" description="Helical" evidence="5">
    <location>
        <begin position="713"/>
        <end position="737"/>
    </location>
</feature>
<evidence type="ECO:0000313" key="8">
    <source>
        <dbReference type="Proteomes" id="UP000007879"/>
    </source>
</evidence>
<evidence type="ECO:0000259" key="6">
    <source>
        <dbReference type="Pfam" id="PF00520"/>
    </source>
</evidence>
<dbReference type="GO" id="GO:0015280">
    <property type="term" value="F:ligand-gated sodium channel activity"/>
    <property type="evidence" value="ECO:0007669"/>
    <property type="project" value="TreeGrafter"/>
</dbReference>
<dbReference type="GO" id="GO:0075509">
    <property type="term" value="P:endocytosis involved in viral entry into host cell"/>
    <property type="evidence" value="ECO:0007669"/>
    <property type="project" value="TreeGrafter"/>
</dbReference>
<dbReference type="GO" id="GO:0005765">
    <property type="term" value="C:lysosomal membrane"/>
    <property type="evidence" value="ECO:0007669"/>
    <property type="project" value="InterPro"/>
</dbReference>
<dbReference type="PANTHER" id="PTHR46768:SF1">
    <property type="entry name" value="TWO PORE CHANNEL PROTEIN 2"/>
    <property type="match status" value="1"/>
</dbReference>
<dbReference type="GO" id="GO:0019722">
    <property type="term" value="P:calcium-mediated signaling"/>
    <property type="evidence" value="ECO:0007669"/>
    <property type="project" value="TreeGrafter"/>
</dbReference>
<evidence type="ECO:0000256" key="4">
    <source>
        <dbReference type="ARBA" id="ARBA00023136"/>
    </source>
</evidence>
<dbReference type="Gene3D" id="1.10.287.70">
    <property type="match status" value="2"/>
</dbReference>
<feature type="transmembrane region" description="Helical" evidence="5">
    <location>
        <begin position="95"/>
        <end position="114"/>
    </location>
</feature>
<sequence>MASLNEQLIVNEEEEEKTDKSHHIMSSMAAGLEDDSTSEATPLLYRRVTVNHTRVDPEVAILQASVFIEDGIHYRSIHHKIDPLSLKFYNIYHSFLVQCFLNITVFIILILAFFEYPTSLKLSSDYRYANITPTLREPPCGATESVEIVCLVIFLIKALIQCRLLGLKRFFKQPWLVLYFVMVVLSFFDLSISFGFCVHSGQSSLGSTIRMRRFFRPFFFLVPSSIMKKFVKAVMRTCVQISSVLVLLVIHLYVFAMIGMLIFPRPLPHRHVNTTDWDDNEEEPRGFLSRYGDFSDKEGQRRFKSVEDSLISLLVFLTTANNPDVMTQIYQYNRLSFIYFFIFLCIGLYLILNLLTAAVYSEFRGFLEQSMQSSFVRRVVAYRAAFTVLAQCYRSNSMTDQVTSKDLVRQLLRKAKIPKNHLPAMYTALETEEGSSVMWTEFRVIFNIISKDSNSRLGEDVHYYSRFKVLEILQKLVRHNAFQYFTICMTLIHIIIVTVEMESDYYSVVRQTDSALAIVNFIFFFYYIFEQLLKIIGLGGRIYFKHFLHIFEGVVTIAIVITEITILAMFGHPFHHSESEPPNYATLIRVMNLFIVFRMLRIIPQVKSVSFVFGTMVEIVKNLRAFAGIIIVIYYLFALLGMEIFGRNHKLENDTSPAAYRCGTYEQLEYYSYNFHDFAASLVILWNIMVVNNWSVFLDAFSRSATKWSQLYFVAWWLVAVIIIVNLFISLVIEVFLTRWEAYHEHNKRKNGEDNRASVVSDIPLLESTATPFSAGSDIRVLLRKNLTDPPESDLLHEIHKHSDLL</sequence>
<feature type="transmembrane region" description="Helical" evidence="5">
    <location>
        <begin position="481"/>
        <end position="499"/>
    </location>
</feature>
<dbReference type="Proteomes" id="UP000007879">
    <property type="component" value="Unassembled WGS sequence"/>
</dbReference>